<dbReference type="InterPro" id="IPR026122">
    <property type="entry name" value="MOV-10/SDE3_DEXXQ/H-box"/>
</dbReference>
<comment type="subcellular location">
    <subcellularLocation>
        <location evidence="1">Cytoplasm</location>
    </subcellularLocation>
</comment>
<dbReference type="GO" id="GO:0032574">
    <property type="term" value="F:5'-3' RNA helicase activity"/>
    <property type="evidence" value="ECO:0007669"/>
    <property type="project" value="InterPro"/>
</dbReference>
<dbReference type="PANTHER" id="PTHR45418:SF1">
    <property type="entry name" value="CANCER_TESTIS ANTIGEN 55"/>
    <property type="match status" value="1"/>
</dbReference>
<accession>A0A336MDL0</accession>
<dbReference type="GO" id="GO:0005737">
    <property type="term" value="C:cytoplasm"/>
    <property type="evidence" value="ECO:0007669"/>
    <property type="project" value="UniProtKB-SubCell"/>
</dbReference>
<gene>
    <name evidence="9" type="primary">CSON010312</name>
</gene>
<name>A0A336MDL0_CULSO</name>
<dbReference type="InterPro" id="IPR027417">
    <property type="entry name" value="P-loop_NTPase"/>
</dbReference>
<dbReference type="VEuPathDB" id="VectorBase:CSON010312"/>
<dbReference type="SUPFAM" id="SSF52540">
    <property type="entry name" value="P-loop containing nucleoside triphosphate hydrolases"/>
    <property type="match status" value="1"/>
</dbReference>
<evidence type="ECO:0000313" key="9">
    <source>
        <dbReference type="EMBL" id="SSX24118.1"/>
    </source>
</evidence>
<keyword evidence="6" id="KW-0067">ATP-binding</keyword>
<dbReference type="GO" id="GO:0003723">
    <property type="term" value="F:RNA binding"/>
    <property type="evidence" value="ECO:0007669"/>
    <property type="project" value="InterPro"/>
</dbReference>
<dbReference type="Gene3D" id="3.40.50.300">
    <property type="entry name" value="P-loop containing nucleotide triphosphate hydrolases"/>
    <property type="match status" value="2"/>
</dbReference>
<keyword evidence="7" id="KW-0943">RNA-mediated gene silencing</keyword>
<dbReference type="InterPro" id="IPR003593">
    <property type="entry name" value="AAA+_ATPase"/>
</dbReference>
<dbReference type="PANTHER" id="PTHR45418">
    <property type="entry name" value="CANCER/TESTIS ANTIGEN 55"/>
    <property type="match status" value="1"/>
</dbReference>
<keyword evidence="5" id="KW-0347">Helicase</keyword>
<reference evidence="9" key="1">
    <citation type="submission" date="2018-07" db="EMBL/GenBank/DDBJ databases">
        <authorList>
            <person name="Quirk P.G."/>
            <person name="Krulwich T.A."/>
        </authorList>
    </citation>
    <scope>NUCLEOTIDE SEQUENCE</scope>
</reference>
<keyword evidence="4" id="KW-0378">Hydrolase</keyword>
<dbReference type="CDD" id="cd18038">
    <property type="entry name" value="DEXXQc_Helz-like"/>
    <property type="match status" value="1"/>
</dbReference>
<dbReference type="InterPro" id="IPR047187">
    <property type="entry name" value="SF1_C_Upf1"/>
</dbReference>
<dbReference type="Pfam" id="PF13086">
    <property type="entry name" value="AAA_11"/>
    <property type="match status" value="2"/>
</dbReference>
<dbReference type="GO" id="GO:0005694">
    <property type="term" value="C:chromosome"/>
    <property type="evidence" value="ECO:0007669"/>
    <property type="project" value="UniProtKB-ARBA"/>
</dbReference>
<dbReference type="Pfam" id="PF13087">
    <property type="entry name" value="AAA_12"/>
    <property type="match status" value="1"/>
</dbReference>
<dbReference type="GO" id="GO:0005524">
    <property type="term" value="F:ATP binding"/>
    <property type="evidence" value="ECO:0007669"/>
    <property type="project" value="UniProtKB-KW"/>
</dbReference>
<dbReference type="CDD" id="cd18808">
    <property type="entry name" value="SF1_C_Upf1"/>
    <property type="match status" value="1"/>
</dbReference>
<keyword evidence="2" id="KW-0963">Cytoplasm</keyword>
<evidence type="ECO:0000259" key="8">
    <source>
        <dbReference type="SMART" id="SM00382"/>
    </source>
</evidence>
<protein>
    <submittedName>
        <fullName evidence="9">CSON010312 protein</fullName>
    </submittedName>
</protein>
<dbReference type="FunFam" id="3.40.50.300:FF:000326">
    <property type="entry name" value="P-loop containing nucleoside triphosphate hydrolase"/>
    <property type="match status" value="1"/>
</dbReference>
<dbReference type="GO" id="GO:0031047">
    <property type="term" value="P:regulatory ncRNA-mediated gene silencing"/>
    <property type="evidence" value="ECO:0007669"/>
    <property type="project" value="UniProtKB-KW"/>
</dbReference>
<evidence type="ECO:0000256" key="1">
    <source>
        <dbReference type="ARBA" id="ARBA00004496"/>
    </source>
</evidence>
<dbReference type="GO" id="GO:0016787">
    <property type="term" value="F:hydrolase activity"/>
    <property type="evidence" value="ECO:0007669"/>
    <property type="project" value="UniProtKB-KW"/>
</dbReference>
<organism evidence="9">
    <name type="scientific">Culicoides sonorensis</name>
    <name type="common">Biting midge</name>
    <dbReference type="NCBI Taxonomy" id="179676"/>
    <lineage>
        <taxon>Eukaryota</taxon>
        <taxon>Metazoa</taxon>
        <taxon>Ecdysozoa</taxon>
        <taxon>Arthropoda</taxon>
        <taxon>Hexapoda</taxon>
        <taxon>Insecta</taxon>
        <taxon>Pterygota</taxon>
        <taxon>Neoptera</taxon>
        <taxon>Endopterygota</taxon>
        <taxon>Diptera</taxon>
        <taxon>Nematocera</taxon>
        <taxon>Chironomoidea</taxon>
        <taxon>Ceratopogonidae</taxon>
        <taxon>Ceratopogoninae</taxon>
        <taxon>Culicoides</taxon>
        <taxon>Monoculicoides</taxon>
    </lineage>
</organism>
<dbReference type="InterPro" id="IPR041679">
    <property type="entry name" value="DNA2/NAM7-like_C"/>
</dbReference>
<keyword evidence="3" id="KW-0547">Nucleotide-binding</keyword>
<sequence length="993" mass="114761">MGRVHNKRSFSESEIRTLLVYAFNTHQISHVTGKIKKYRLREILRTKLKCKELNILDVDIIGHVLNSHGYLLNCPKEEKMFMFDVKKLEEMAESARKMCEKKEQLINDSECPAKFEYKQTIKRPKKHDYQNLIGMGVPICVVCNKCLFINGGRNHINEIHGKMFNFPEFKTHMTSQQHFSMSYTVDGSCFIVKIQNLHGKGLMLNQVQLIYDTNRITILEYDWPCFLSGNETIELTVNQHYFSDRGGIYSFIIHAERVKEYIEHHHLIIKSPLPDVLTLKRAIIPRTSQKRYDRDILPQYIPDKNILKLFTDDFLFRDGIKSLDVTKMKAYQTLIQFKANEYQLNRGNYTEVLKLLNEIEDLYLMAKLEEYSIANKKVKYYYRNKAIDINDVSDIPEIDSGDTMILDDLSDPLGKPIECMIIKIYDGHIIFRQLRNQVRTTLWTPYNIKFRKDRTVIRMGQYALSSLEPQIIDEILFPSKCGRASEKYVCYEWFSEGIRSNNEQQQAVRNIVNGSSFPAPYIVFGPPGTGKTSTLVEAIAQIWKQQQKKHILVTASSNYACDEIATRLLKYIPTNDMYRYYSRSALNKIDDIQDELIIISNLTSGYHDHPSIDELYHYRIILTTLTTAGRLALNGMKKNFFDYIFIDEAGSSSEASAIIPISLLISLEEPCKTNIVIAGDPLQLGPIVHCKFAEIFGMGKSLLERLMETDLYKQDPITKLYNEAVITKLLNNYRSHKDILHCANQLFYDGELIPKAGPTITDVALKWHLLPNRNVPIIFHATEGRTAKEMNSFSLYNQKEVSQVIYYVREIVKNGLNGQSVPLSEIGVISPYRRQCQELRGNFKRFGWKEIEVGSVEQFQGQEKTVIILSTVRSFTKSIGFLDNPKRLNVSITRAKSLLIIIGNPYTLQLDENWYQLIKFCKEKLTCTGSIFDLRPPNGKCVDENGKTVQTYEEKLSHTFRSLIERIEQLTISEVNVKQEILSPITNIKMELE</sequence>
<dbReference type="SMART" id="SM00382">
    <property type="entry name" value="AAA"/>
    <property type="match status" value="1"/>
</dbReference>
<dbReference type="AlphaFoldDB" id="A0A336MDL0"/>
<dbReference type="EMBL" id="UFQT01000416">
    <property type="protein sequence ID" value="SSX24118.1"/>
    <property type="molecule type" value="Genomic_DNA"/>
</dbReference>
<evidence type="ECO:0000256" key="5">
    <source>
        <dbReference type="ARBA" id="ARBA00022806"/>
    </source>
</evidence>
<evidence type="ECO:0000256" key="2">
    <source>
        <dbReference type="ARBA" id="ARBA00022490"/>
    </source>
</evidence>
<evidence type="ECO:0000256" key="6">
    <source>
        <dbReference type="ARBA" id="ARBA00022840"/>
    </source>
</evidence>
<proteinExistence type="predicted"/>
<evidence type="ECO:0000256" key="3">
    <source>
        <dbReference type="ARBA" id="ARBA00022741"/>
    </source>
</evidence>
<evidence type="ECO:0000256" key="4">
    <source>
        <dbReference type="ARBA" id="ARBA00022801"/>
    </source>
</evidence>
<evidence type="ECO:0000256" key="7">
    <source>
        <dbReference type="ARBA" id="ARBA00023158"/>
    </source>
</evidence>
<feature type="domain" description="AAA+ ATPase" evidence="8">
    <location>
        <begin position="517"/>
        <end position="702"/>
    </location>
</feature>
<dbReference type="InterPro" id="IPR041677">
    <property type="entry name" value="DNA2/NAM7_AAA_11"/>
</dbReference>